<dbReference type="FunFam" id="1.20.1160.11:FF:000003">
    <property type="entry name" value="Paired amphipathic helix SIN3-like protein"/>
    <property type="match status" value="1"/>
</dbReference>
<dbReference type="OrthoDB" id="10265969at2759"/>
<dbReference type="Gene3D" id="6.10.280.70">
    <property type="match status" value="1"/>
</dbReference>
<feature type="compositionally biased region" description="Pro residues" evidence="19">
    <location>
        <begin position="329"/>
        <end position="341"/>
    </location>
</feature>
<dbReference type="Pfam" id="PF16879">
    <property type="entry name" value="Sin3a_C"/>
    <property type="match status" value="1"/>
</dbReference>
<keyword evidence="7" id="KW-0138">CF(0)</keyword>
<keyword evidence="15" id="KW-0804">Transcription</keyword>
<feature type="region of interest" description="Disordered" evidence="19">
    <location>
        <begin position="324"/>
        <end position="360"/>
    </location>
</feature>
<gene>
    <name evidence="21" type="ORF">J056_000231</name>
</gene>
<evidence type="ECO:0000256" key="9">
    <source>
        <dbReference type="ARBA" id="ARBA00022781"/>
    </source>
</evidence>
<dbReference type="FunFam" id="1.20.1160.11:FF:000002">
    <property type="entry name" value="Paired amphipathic helix protein SIN3"/>
    <property type="match status" value="1"/>
</dbReference>
<keyword evidence="5" id="KW-0813">Transport</keyword>
<evidence type="ECO:0000256" key="6">
    <source>
        <dbReference type="ARBA" id="ARBA00022491"/>
    </source>
</evidence>
<dbReference type="InterPro" id="IPR039774">
    <property type="entry name" value="Sin3-like"/>
</dbReference>
<evidence type="ECO:0000256" key="5">
    <source>
        <dbReference type="ARBA" id="ARBA00022448"/>
    </source>
</evidence>
<keyword evidence="13" id="KW-0496">Mitochondrion</keyword>
<evidence type="ECO:0000256" key="16">
    <source>
        <dbReference type="ARBA" id="ARBA00023242"/>
    </source>
</evidence>
<dbReference type="GO" id="GO:0033698">
    <property type="term" value="C:Rpd3L complex"/>
    <property type="evidence" value="ECO:0007669"/>
    <property type="project" value="UniProtKB-ARBA"/>
</dbReference>
<evidence type="ECO:0000256" key="7">
    <source>
        <dbReference type="ARBA" id="ARBA00022547"/>
    </source>
</evidence>
<keyword evidence="18" id="KW-0175">Coiled coil</keyword>
<dbReference type="PROSITE" id="PS51477">
    <property type="entry name" value="PAH"/>
    <property type="match status" value="2"/>
</dbReference>
<dbReference type="Gene3D" id="1.20.1160.11">
    <property type="entry name" value="Paired amphipathic helix"/>
    <property type="match status" value="3"/>
</dbReference>
<dbReference type="InterPro" id="IPR013194">
    <property type="entry name" value="HDAC_interact_dom"/>
</dbReference>
<dbReference type="SUPFAM" id="SSF161065">
    <property type="entry name" value="ATP synthase D chain-like"/>
    <property type="match status" value="1"/>
</dbReference>
<comment type="subcellular location">
    <subcellularLocation>
        <location evidence="2">Mitochondrion inner membrane</location>
    </subcellularLocation>
    <subcellularLocation>
        <location evidence="1 17">Nucleus</location>
    </subcellularLocation>
</comment>
<feature type="compositionally biased region" description="Low complexity" evidence="19">
    <location>
        <begin position="1379"/>
        <end position="1410"/>
    </location>
</feature>
<dbReference type="FunFam" id="1.20.1160.11:FF:000001">
    <property type="entry name" value="Paired amphipathic helix protein Sin3"/>
    <property type="match status" value="1"/>
</dbReference>
<evidence type="ECO:0000256" key="12">
    <source>
        <dbReference type="ARBA" id="ARBA00023065"/>
    </source>
</evidence>
<evidence type="ECO:0000256" key="18">
    <source>
        <dbReference type="SAM" id="Coils"/>
    </source>
</evidence>
<sequence length="1418" mass="161098">MQVTRISRQAVDFSRLTSQIGLGKDTVAQINAFRKRADEAKRSLTNLQEHKVDVDFSHYRSTLKNSAVVDELESKVKSFKPATYDVQAIQKAIDAFEAKAVDSAQQTEKKIAEELKDLQATLDNIQSARPFDQLTIDDVAAARPEITKTVDTMVQKGKWSVPGYKEKFGDLNISEHHELRCTSHSNSIDSMDSSTQSTQNTAEDTDQPVDEGYRPLNVRDALSYLDQVKLRFQDSPEVYNHFLDTMKDFKSQSIDTPGVIDRVSSLFRGHPALIQGFNTFLPPGYRIECSDLSGTSPTGGTITVTTPMGVTTLQASASFLPAWQAQHAQPPPPDPVIPPSPSSHYAQNQQSGANTPTAASTLANQKPPVEFNHAISYVNKIKNRFNQDPETYKMFLEVLQTYQKEQRTIHEVYAQVNHLFHGAPDLLDEFKQFLPDTTGAAPQSGGLFQMVGQMVPQSVPSSIDLSQSASRSMTKKPTPKVDDKKKKRAPTSDSSQKQYSKTKKPKFVHRETSPQSQISHPMSTQQPTYSSARMEEPPQFLYESPSMRSATIVPPSIPIDKTLATVEEMAFFDRVKKFIDDKTTYHEFLKLLNLFTQDIIDARTLVDRSQLFIGENKELWDFFKAMVGIVPGPGSGGPGGTYQIENIPAIERPRIELEECKKYGASYRKLPQSEISLSCSGRDAMCWEVLNDEWVSHPTWASEDSGFVAHRKNHFEEALHKSEEERHEYDYHIEANLRTITLLEPIAARISAMDGEERAAFRLKPGLGGQSKSIYQRIIKKVYGQENGLEIINALHENPSVAVPVVLNRLKAKDEEWKRAQREWNKVWRELDARNYYKSLDHQGIVWKQNEKKNLTSKQLILEIETLRKEQIQRRKSTMFPAISASPMRSRYQMGFILEDQGVLFDAIKLILAFIDRPVPPSTTNGNSISASYYNSNNQVYSASEREKFETVLRDLVQAFFKIDEDKFNHYLSPNAGATDGVDGDRDETMQTNGDREASPSTRDAGKPWTNITTEQASVVHTEVNNDPTTKRKHLNFFCNSTYYIAFRLLYILYSRLHSFKMLAQELTTSKKQPVNPLAKEMGLHDTSITQTVGIPLLENTTKDGAETPASVHYYDYLLELSERLFEGEIDQNVFEESLRWMFGTRAYPIFTVDKLISQLLKQLGSIASDQKCQELLYVLQAERREPSSSNSRQFIYRNKAQRIIGSDEPLYRIEWVGSTKELRMQLLAREDLTVDVDERKQTRDQKWTYYIQSYLLQTPTEGLNADLTAPFLYRSIPQQSEEAEEDDEETAIVDRSEYSNGMELRICMRTYRMFFVPKTEDSFVIKKFGKGVQHSLGPGLRFGGAPGRVNHNARVSNENRLKRLNNWLGKIGHGPDEQQQTQQIQQSQPAIEEAPEEPQQQQAQQSQQPNNDVKMNE</sequence>
<dbReference type="PANTHER" id="PTHR12346">
    <property type="entry name" value="SIN3B-RELATED"/>
    <property type="match status" value="1"/>
</dbReference>
<evidence type="ECO:0000256" key="15">
    <source>
        <dbReference type="ARBA" id="ARBA00023163"/>
    </source>
</evidence>
<feature type="compositionally biased region" description="Polar residues" evidence="19">
    <location>
        <begin position="513"/>
        <end position="531"/>
    </location>
</feature>
<evidence type="ECO:0000256" key="14">
    <source>
        <dbReference type="ARBA" id="ARBA00023136"/>
    </source>
</evidence>
<feature type="region of interest" description="Disordered" evidence="19">
    <location>
        <begin position="184"/>
        <end position="213"/>
    </location>
</feature>
<evidence type="ECO:0000256" key="3">
    <source>
        <dbReference type="ARBA" id="ARBA00006842"/>
    </source>
</evidence>
<dbReference type="InterPro" id="IPR031693">
    <property type="entry name" value="Sin3_C"/>
</dbReference>
<evidence type="ECO:0000256" key="11">
    <source>
        <dbReference type="ARBA" id="ARBA00023015"/>
    </source>
</evidence>
<dbReference type="InterPro" id="IPR036600">
    <property type="entry name" value="PAH_sf"/>
</dbReference>
<keyword evidence="8" id="KW-0677">Repeat</keyword>
<dbReference type="GO" id="GO:0045259">
    <property type="term" value="C:proton-transporting ATP synthase complex"/>
    <property type="evidence" value="ECO:0007669"/>
    <property type="project" value="UniProtKB-KW"/>
</dbReference>
<feature type="compositionally biased region" description="Polar residues" evidence="19">
    <location>
        <begin position="459"/>
        <end position="472"/>
    </location>
</feature>
<dbReference type="Pfam" id="PF02671">
    <property type="entry name" value="PAH"/>
    <property type="match status" value="3"/>
</dbReference>
<dbReference type="RefSeq" id="XP_009265904.1">
    <property type="nucleotide sequence ID" value="XM_009267629.1"/>
</dbReference>
<dbReference type="GO" id="GO:0015986">
    <property type="term" value="P:proton motive force-driven ATP synthesis"/>
    <property type="evidence" value="ECO:0007669"/>
    <property type="project" value="InterPro"/>
</dbReference>
<name>R9ARK6_WALI9</name>
<evidence type="ECO:0000256" key="10">
    <source>
        <dbReference type="ARBA" id="ARBA00022792"/>
    </source>
</evidence>
<keyword evidence="6" id="KW-0678">Repressor</keyword>
<feature type="compositionally biased region" description="Low complexity" evidence="19">
    <location>
        <begin position="184"/>
        <end position="201"/>
    </location>
</feature>
<feature type="compositionally biased region" description="Polar residues" evidence="19">
    <location>
        <begin position="344"/>
        <end position="360"/>
    </location>
</feature>
<dbReference type="KEGG" id="wic:J056_000231"/>
<feature type="domain" description="Histone deacetylase interacting" evidence="20">
    <location>
        <begin position="659"/>
        <end position="760"/>
    </location>
</feature>
<feature type="region of interest" description="Disordered" evidence="19">
    <location>
        <begin position="459"/>
        <end position="534"/>
    </location>
</feature>
<dbReference type="eggNOG" id="KOG3366">
    <property type="taxonomic scope" value="Eukaryota"/>
</dbReference>
<evidence type="ECO:0000313" key="22">
    <source>
        <dbReference type="Proteomes" id="UP000014064"/>
    </source>
</evidence>
<dbReference type="eggNOG" id="KOG4204">
    <property type="taxonomic scope" value="Eukaryota"/>
</dbReference>
<keyword evidence="14" id="KW-0472">Membrane</keyword>
<dbReference type="InterPro" id="IPR036228">
    <property type="entry name" value="ATP_synth_F0_dsu_sf_mt"/>
</dbReference>
<dbReference type="InterPro" id="IPR008689">
    <property type="entry name" value="ATP_synth_F0_dsu_mt"/>
</dbReference>
<dbReference type="GO" id="GO:0003714">
    <property type="term" value="F:transcription corepressor activity"/>
    <property type="evidence" value="ECO:0007669"/>
    <property type="project" value="InterPro"/>
</dbReference>
<dbReference type="STRING" id="1299270.R9ARK6"/>
<dbReference type="EMBL" id="KE007224">
    <property type="protein sequence ID" value="EOR04879.1"/>
    <property type="molecule type" value="Genomic_DNA"/>
</dbReference>
<dbReference type="GO" id="GO:0005743">
    <property type="term" value="C:mitochondrial inner membrane"/>
    <property type="evidence" value="ECO:0007669"/>
    <property type="project" value="UniProtKB-SubCell"/>
</dbReference>
<evidence type="ECO:0000256" key="4">
    <source>
        <dbReference type="ARBA" id="ARBA00021688"/>
    </source>
</evidence>
<dbReference type="GO" id="GO:0010628">
    <property type="term" value="P:positive regulation of gene expression"/>
    <property type="evidence" value="ECO:0007669"/>
    <property type="project" value="UniProtKB-ARBA"/>
</dbReference>
<feature type="compositionally biased region" description="Basic and acidic residues" evidence="19">
    <location>
        <begin position="983"/>
        <end position="998"/>
    </location>
</feature>
<accession>R9ARK6</accession>
<feature type="region of interest" description="Disordered" evidence="19">
    <location>
        <begin position="974"/>
        <end position="1009"/>
    </location>
</feature>
<keyword evidence="22" id="KW-1185">Reference proteome</keyword>
<evidence type="ECO:0000256" key="17">
    <source>
        <dbReference type="PROSITE-ProRule" id="PRU00810"/>
    </source>
</evidence>
<organism evidence="21 22">
    <name type="scientific">Wallemia ichthyophaga (strain EXF-994 / CBS 113033)</name>
    <dbReference type="NCBI Taxonomy" id="1299270"/>
    <lineage>
        <taxon>Eukaryota</taxon>
        <taxon>Fungi</taxon>
        <taxon>Dikarya</taxon>
        <taxon>Basidiomycota</taxon>
        <taxon>Wallemiomycotina</taxon>
        <taxon>Wallemiomycetes</taxon>
        <taxon>Wallemiales</taxon>
        <taxon>Wallemiaceae</taxon>
        <taxon>Wallemia</taxon>
    </lineage>
</organism>
<keyword evidence="11" id="KW-0805">Transcription regulation</keyword>
<evidence type="ECO:0000259" key="20">
    <source>
        <dbReference type="SMART" id="SM00761"/>
    </source>
</evidence>
<reference evidence="22" key="1">
    <citation type="journal article" date="2013" name="BMC Genomics">
        <title>Genome and transcriptome sequencing of the halophilic fungus Wallemia ichthyophaga: haloadaptations present and absent.</title>
        <authorList>
            <person name="Zajc J."/>
            <person name="Liu Y."/>
            <person name="Dai W."/>
            <person name="Yang Z."/>
            <person name="Hu J."/>
            <person name="Gostincar C."/>
            <person name="Gunde-Cimerman N."/>
        </authorList>
    </citation>
    <scope>NUCLEOTIDE SEQUENCE [LARGE SCALE GENOMIC DNA]</scope>
    <source>
        <strain evidence="22">EXF-994 / CBS 113033</strain>
    </source>
</reference>
<feature type="coiled-coil region" evidence="18">
    <location>
        <begin position="101"/>
        <end position="128"/>
    </location>
</feature>
<dbReference type="OMA" id="MCEEVIK"/>
<keyword evidence="16 17" id="KW-0539">Nucleus</keyword>
<keyword evidence="9" id="KW-0375">Hydrogen ion transport</keyword>
<comment type="similarity">
    <text evidence="3">Belongs to the ATPase d subunit family.</text>
</comment>
<evidence type="ECO:0000256" key="13">
    <source>
        <dbReference type="ARBA" id="ARBA00023128"/>
    </source>
</evidence>
<proteinExistence type="inferred from homology"/>
<dbReference type="GO" id="GO:0015078">
    <property type="term" value="F:proton transmembrane transporter activity"/>
    <property type="evidence" value="ECO:0007669"/>
    <property type="project" value="InterPro"/>
</dbReference>
<evidence type="ECO:0000256" key="8">
    <source>
        <dbReference type="ARBA" id="ARBA00022737"/>
    </source>
</evidence>
<dbReference type="Pfam" id="PF05873">
    <property type="entry name" value="Mt_ATP-synt_D"/>
    <property type="match status" value="1"/>
</dbReference>
<dbReference type="InterPro" id="IPR003822">
    <property type="entry name" value="PAH"/>
</dbReference>
<protein>
    <recommendedName>
        <fullName evidence="4">ATP synthase subunit d, mitochondrial</fullName>
    </recommendedName>
</protein>
<dbReference type="Proteomes" id="UP000014064">
    <property type="component" value="Unassembled WGS sequence"/>
</dbReference>
<keyword evidence="12" id="KW-0406">Ion transport</keyword>
<evidence type="ECO:0000256" key="1">
    <source>
        <dbReference type="ARBA" id="ARBA00004123"/>
    </source>
</evidence>
<evidence type="ECO:0000256" key="19">
    <source>
        <dbReference type="SAM" id="MobiDB-lite"/>
    </source>
</evidence>
<feature type="region of interest" description="Disordered" evidence="19">
    <location>
        <begin position="1370"/>
        <end position="1418"/>
    </location>
</feature>
<keyword evidence="10" id="KW-0999">Mitochondrion inner membrane</keyword>
<dbReference type="GeneID" id="20373183"/>
<dbReference type="HOGENOM" id="CLU_001360_0_1_1"/>
<evidence type="ECO:0000313" key="21">
    <source>
        <dbReference type="EMBL" id="EOR04879.1"/>
    </source>
</evidence>
<dbReference type="PANTHER" id="PTHR12346:SF0">
    <property type="entry name" value="SIN3A, ISOFORM G"/>
    <property type="match status" value="1"/>
</dbReference>
<dbReference type="GO" id="GO:0000122">
    <property type="term" value="P:negative regulation of transcription by RNA polymerase II"/>
    <property type="evidence" value="ECO:0007669"/>
    <property type="project" value="TreeGrafter"/>
</dbReference>
<dbReference type="SMART" id="SM00761">
    <property type="entry name" value="HDAC_interact"/>
    <property type="match status" value="1"/>
</dbReference>
<dbReference type="SUPFAM" id="SSF47762">
    <property type="entry name" value="PAH2 domain"/>
    <property type="match status" value="3"/>
</dbReference>
<dbReference type="Pfam" id="PF08295">
    <property type="entry name" value="Sin3_corepress"/>
    <property type="match status" value="1"/>
</dbReference>
<evidence type="ECO:0000256" key="2">
    <source>
        <dbReference type="ARBA" id="ARBA00004273"/>
    </source>
</evidence>